<keyword evidence="3" id="KW-1185">Reference proteome</keyword>
<dbReference type="KEGG" id="tsu:Tresu_1993"/>
<dbReference type="InterPro" id="IPR042095">
    <property type="entry name" value="SUMF_sf"/>
</dbReference>
<dbReference type="OrthoDB" id="9812707at2"/>
<feature type="chain" id="PRO_5003282849" evidence="1">
    <location>
        <begin position="24"/>
        <end position="709"/>
    </location>
</feature>
<evidence type="ECO:0000313" key="2">
    <source>
        <dbReference type="EMBL" id="AEB14867.1"/>
    </source>
</evidence>
<keyword evidence="1" id="KW-0732">Signal</keyword>
<organism evidence="2 3">
    <name type="scientific">Treponema succinifaciens (strain ATCC 33096 / DSM 2489 / 6091)</name>
    <dbReference type="NCBI Taxonomy" id="869209"/>
    <lineage>
        <taxon>Bacteria</taxon>
        <taxon>Pseudomonadati</taxon>
        <taxon>Spirochaetota</taxon>
        <taxon>Spirochaetia</taxon>
        <taxon>Spirochaetales</taxon>
        <taxon>Treponemataceae</taxon>
        <taxon>Treponema</taxon>
    </lineage>
</organism>
<dbReference type="GeneID" id="302999116"/>
<dbReference type="Gene3D" id="3.90.1580.10">
    <property type="entry name" value="paralog of FGE (formylglycine-generating enzyme)"/>
    <property type="match status" value="1"/>
</dbReference>
<dbReference type="InterPro" id="IPR016187">
    <property type="entry name" value="CTDL_fold"/>
</dbReference>
<reference evidence="3" key="2">
    <citation type="submission" date="2011-04" db="EMBL/GenBank/DDBJ databases">
        <title>The complete genome of chromosome of Treponema succinifaciens DSM 2489.</title>
        <authorList>
            <person name="Lucas S."/>
            <person name="Copeland A."/>
            <person name="Lapidus A."/>
            <person name="Bruce D."/>
            <person name="Goodwin L."/>
            <person name="Pitluck S."/>
            <person name="Peters L."/>
            <person name="Kyrpides N."/>
            <person name="Mavromatis K."/>
            <person name="Ivanova N."/>
            <person name="Ovchinnikova G."/>
            <person name="Teshima H."/>
            <person name="Detter J.C."/>
            <person name="Tapia R."/>
            <person name="Han C."/>
            <person name="Land M."/>
            <person name="Hauser L."/>
            <person name="Markowitz V."/>
            <person name="Cheng J.-F."/>
            <person name="Hugenholtz P."/>
            <person name="Woyke T."/>
            <person name="Wu D."/>
            <person name="Gronow S."/>
            <person name="Wellnitz S."/>
            <person name="Brambilla E."/>
            <person name="Klenk H.-P."/>
            <person name="Eisen J.A."/>
        </authorList>
    </citation>
    <scope>NUCLEOTIDE SEQUENCE [LARGE SCALE GENOMIC DNA]</scope>
    <source>
        <strain evidence="3">ATCC 33096 / DSM 2489 / 6091</strain>
    </source>
</reference>
<reference evidence="2 3" key="1">
    <citation type="journal article" date="2011" name="Stand. Genomic Sci.">
        <title>Complete genome sequence of Treponema succinifaciens type strain (6091).</title>
        <authorList>
            <person name="Han C."/>
            <person name="Gronow S."/>
            <person name="Teshima H."/>
            <person name="Lapidus A."/>
            <person name="Nolan M."/>
            <person name="Lucas S."/>
            <person name="Hammon N."/>
            <person name="Deshpande S."/>
            <person name="Cheng J.F."/>
            <person name="Zeytun A."/>
            <person name="Tapia R."/>
            <person name="Goodwin L."/>
            <person name="Pitluck S."/>
            <person name="Liolios K."/>
            <person name="Pagani I."/>
            <person name="Ivanova N."/>
            <person name="Mavromatis K."/>
            <person name="Mikhailova N."/>
            <person name="Huntemann M."/>
            <person name="Pati A."/>
            <person name="Chen A."/>
            <person name="Palaniappan K."/>
            <person name="Land M."/>
            <person name="Hauser L."/>
            <person name="Brambilla E.M."/>
            <person name="Rohde M."/>
            <person name="Goker M."/>
            <person name="Woyke T."/>
            <person name="Bristow J."/>
            <person name="Eisen J.A."/>
            <person name="Markowitz V."/>
            <person name="Hugenholtz P."/>
            <person name="Kyrpides N.C."/>
            <person name="Klenk H.P."/>
            <person name="Detter J.C."/>
        </authorList>
    </citation>
    <scope>NUCLEOTIDE SEQUENCE [LARGE SCALE GENOMIC DNA]</scope>
    <source>
        <strain evidence="3">ATCC 33096 / DSM 2489 / 6091</strain>
    </source>
</reference>
<evidence type="ECO:0000256" key="1">
    <source>
        <dbReference type="SAM" id="SignalP"/>
    </source>
</evidence>
<name>F2NTE4_TRES6</name>
<gene>
    <name evidence="2" type="ordered locus">Tresu_1993</name>
</gene>
<accession>F2NTE4</accession>
<dbReference type="EMBL" id="CP002631">
    <property type="protein sequence ID" value="AEB14867.1"/>
    <property type="molecule type" value="Genomic_DNA"/>
</dbReference>
<dbReference type="HOGENOM" id="CLU_389286_0_0_12"/>
<dbReference type="eggNOG" id="COG1262">
    <property type="taxonomic scope" value="Bacteria"/>
</dbReference>
<dbReference type="SUPFAM" id="SSF56436">
    <property type="entry name" value="C-type lectin-like"/>
    <property type="match status" value="1"/>
</dbReference>
<proteinExistence type="predicted"/>
<evidence type="ECO:0000313" key="3">
    <source>
        <dbReference type="Proteomes" id="UP000006852"/>
    </source>
</evidence>
<dbReference type="STRING" id="869209.Tresu_1993"/>
<feature type="signal peptide" evidence="1">
    <location>
        <begin position="1"/>
        <end position="23"/>
    </location>
</feature>
<sequence>MKRIKNIVAVLAALVLGTSFVFADKAQYDKLLAEGKAYEEKGQWVHAMGAYWDAMEAEEKRNGTEAYEAFLKITKALQEGNPGIGTFDDFSLYDGWVSLCKDYEIYWNEHVSEIYALSFTYKKDALDMKTRTATYDFGVFQRTTPKFEYIYAAVKGLDKSRRKDWVEIPGMWPTVSIFKDSSTIPVVTYTWDYSKDKRDPYEVYYGEEVKLKRPSIFAIHSFQNQDFRVYTPQGKISTVTMPAWSVLNRAVLEEGKNLYGGNFSCIEWESAIKIQFHIDDENGRTIGKMDKASYMYPDIKKYGQSDLSVSCNQKISGIAASDVKIMDEGKFSIIIDTFTLNPNSTQTEYNQNRKKIDSETKAKITAELPAFNLKPSSKTKAYKGMNESKLEKIFNESYTPNDVAIETAVMTTFRNKGFIGIVDDSEQFCILTEELELQGMVSSWEVNNKNIYKIPLPIEREYFRDCVDFIKILGKIEGTEFKEGWCKQNHREISDYTERCFYRPVTESEKKALEERLAAEAKAKADAEAKKIADMLAKISPEPKDYASILVDYQYVSQLGGDSDNKKHKLSNYEVTQYLFEKLMGYNPSKRQNPLYPVTNISFYEIMVFCNKLSIAAGLTPVYTINKSTNPDDWGTVPTEKDKKWEKYSMNKKANGYCLNESLRVPSRIEKVVEAAPGFVEFRYIGKVEGCKNLWEKVSDYTFRVEKKN</sequence>
<protein>
    <submittedName>
        <fullName evidence="2">Sulphatase-modifying factor protein</fullName>
    </submittedName>
</protein>
<dbReference type="AlphaFoldDB" id="F2NTE4"/>
<dbReference type="RefSeq" id="WP_013702124.1">
    <property type="nucleotide sequence ID" value="NC_015385.1"/>
</dbReference>
<dbReference type="Proteomes" id="UP000006852">
    <property type="component" value="Chromosome"/>
</dbReference>